<organism evidence="2 3">
    <name type="scientific">Helianthus annuus</name>
    <name type="common">Common sunflower</name>
    <dbReference type="NCBI Taxonomy" id="4232"/>
    <lineage>
        <taxon>Eukaryota</taxon>
        <taxon>Viridiplantae</taxon>
        <taxon>Streptophyta</taxon>
        <taxon>Embryophyta</taxon>
        <taxon>Tracheophyta</taxon>
        <taxon>Spermatophyta</taxon>
        <taxon>Magnoliopsida</taxon>
        <taxon>eudicotyledons</taxon>
        <taxon>Gunneridae</taxon>
        <taxon>Pentapetalae</taxon>
        <taxon>asterids</taxon>
        <taxon>campanulids</taxon>
        <taxon>Asterales</taxon>
        <taxon>Asteraceae</taxon>
        <taxon>Asteroideae</taxon>
        <taxon>Heliantheae alliance</taxon>
        <taxon>Heliantheae</taxon>
        <taxon>Helianthus</taxon>
    </lineage>
</organism>
<evidence type="ECO:0000313" key="3">
    <source>
        <dbReference type="Proteomes" id="UP000215914"/>
    </source>
</evidence>
<keyword evidence="3" id="KW-1185">Reference proteome</keyword>
<sequence length="350" mass="39303">MQRLEICYLGQMPVCVVYIRSNWIRSCGIKGWGCFWASGVIRVLKAIWVVISLKSWPIIYVGLCQPYCSCYFVGNLSLFCYVASLKGALTILAASAFCDWRLGFGVLWGCTNLGVIRKETATVDRIFTFSPNIFCNLLEPCSGSQPWIIWSLWLFLSLFLYFGLSQLSFWFILGGIVCGSDWVSGVIRVLKAIWICWMFVWVGWDGNLCRGSWGVLDICGLGLVLEVGIGGELLRDEIVMEVLGCYIMVLNGQNVVGIWEYVGQRGIMGFLEDGALENFVEKDGMKGFFGCWNALKELETGIKDDEDIERANGKRVDWNRLLEGIMNGRGAGYVWPFVRSLIDRGCGFLG</sequence>
<evidence type="ECO:0000256" key="1">
    <source>
        <dbReference type="SAM" id="Phobius"/>
    </source>
</evidence>
<protein>
    <recommendedName>
        <fullName evidence="4">Transmembrane protein</fullName>
    </recommendedName>
</protein>
<keyword evidence="1" id="KW-1133">Transmembrane helix</keyword>
<gene>
    <name evidence="2" type="ORF">HanXRQr2_Chr12g0547231</name>
</gene>
<dbReference type="AlphaFoldDB" id="A0A9K3MWU9"/>
<proteinExistence type="predicted"/>
<dbReference type="Gramene" id="mRNA:HanXRQr2_Chr12g0547231">
    <property type="protein sequence ID" value="mRNA:HanXRQr2_Chr12g0547231"/>
    <property type="gene ID" value="HanXRQr2_Chr12g0547231"/>
</dbReference>
<reference evidence="2" key="1">
    <citation type="journal article" date="2017" name="Nature">
        <title>The sunflower genome provides insights into oil metabolism, flowering and Asterid evolution.</title>
        <authorList>
            <person name="Badouin H."/>
            <person name="Gouzy J."/>
            <person name="Grassa C.J."/>
            <person name="Murat F."/>
            <person name="Staton S.E."/>
            <person name="Cottret L."/>
            <person name="Lelandais-Briere C."/>
            <person name="Owens G.L."/>
            <person name="Carrere S."/>
            <person name="Mayjonade B."/>
            <person name="Legrand L."/>
            <person name="Gill N."/>
            <person name="Kane N.C."/>
            <person name="Bowers J.E."/>
            <person name="Hubner S."/>
            <person name="Bellec A."/>
            <person name="Berard A."/>
            <person name="Berges H."/>
            <person name="Blanchet N."/>
            <person name="Boniface M.C."/>
            <person name="Brunel D."/>
            <person name="Catrice O."/>
            <person name="Chaidir N."/>
            <person name="Claudel C."/>
            <person name="Donnadieu C."/>
            <person name="Faraut T."/>
            <person name="Fievet G."/>
            <person name="Helmstetter N."/>
            <person name="King M."/>
            <person name="Knapp S.J."/>
            <person name="Lai Z."/>
            <person name="Le Paslier M.C."/>
            <person name="Lippi Y."/>
            <person name="Lorenzon L."/>
            <person name="Mandel J.R."/>
            <person name="Marage G."/>
            <person name="Marchand G."/>
            <person name="Marquand E."/>
            <person name="Bret-Mestries E."/>
            <person name="Morien E."/>
            <person name="Nambeesan S."/>
            <person name="Nguyen T."/>
            <person name="Pegot-Espagnet P."/>
            <person name="Pouilly N."/>
            <person name="Raftis F."/>
            <person name="Sallet E."/>
            <person name="Schiex T."/>
            <person name="Thomas J."/>
            <person name="Vandecasteele C."/>
            <person name="Vares D."/>
            <person name="Vear F."/>
            <person name="Vautrin S."/>
            <person name="Crespi M."/>
            <person name="Mangin B."/>
            <person name="Burke J.M."/>
            <person name="Salse J."/>
            <person name="Munos S."/>
            <person name="Vincourt P."/>
            <person name="Rieseberg L.H."/>
            <person name="Langlade N.B."/>
        </authorList>
    </citation>
    <scope>NUCLEOTIDE SEQUENCE</scope>
    <source>
        <tissue evidence="2">Leaves</tissue>
    </source>
</reference>
<dbReference type="EMBL" id="MNCJ02000327">
    <property type="protein sequence ID" value="KAF5778418.1"/>
    <property type="molecule type" value="Genomic_DNA"/>
</dbReference>
<comment type="caution">
    <text evidence="2">The sequence shown here is derived from an EMBL/GenBank/DDBJ whole genome shotgun (WGS) entry which is preliminary data.</text>
</comment>
<feature type="transmembrane region" description="Helical" evidence="1">
    <location>
        <begin position="185"/>
        <end position="204"/>
    </location>
</feature>
<feature type="transmembrane region" description="Helical" evidence="1">
    <location>
        <begin position="147"/>
        <end position="173"/>
    </location>
</feature>
<reference evidence="2" key="2">
    <citation type="submission" date="2020-06" db="EMBL/GenBank/DDBJ databases">
        <title>Helianthus annuus Genome sequencing and assembly Release 2.</title>
        <authorList>
            <person name="Gouzy J."/>
            <person name="Langlade N."/>
            <person name="Munos S."/>
        </authorList>
    </citation>
    <scope>NUCLEOTIDE SEQUENCE</scope>
    <source>
        <tissue evidence="2">Leaves</tissue>
    </source>
</reference>
<accession>A0A9K3MWU9</accession>
<evidence type="ECO:0000313" key="2">
    <source>
        <dbReference type="EMBL" id="KAF5778418.1"/>
    </source>
</evidence>
<keyword evidence="1" id="KW-0812">Transmembrane</keyword>
<dbReference type="Proteomes" id="UP000215914">
    <property type="component" value="Unassembled WGS sequence"/>
</dbReference>
<keyword evidence="1" id="KW-0472">Membrane</keyword>
<evidence type="ECO:0008006" key="4">
    <source>
        <dbReference type="Google" id="ProtNLM"/>
    </source>
</evidence>
<name>A0A9K3MWU9_HELAN</name>